<evidence type="ECO:0000256" key="1">
    <source>
        <dbReference type="SAM" id="Coils"/>
    </source>
</evidence>
<evidence type="ECO:0000313" key="2">
    <source>
        <dbReference type="EMBL" id="OEU13341.1"/>
    </source>
</evidence>
<dbReference type="InParanoid" id="A0A1E7F571"/>
<dbReference type="KEGG" id="fcy:FRACYDRAFT_241680"/>
<dbReference type="EMBL" id="KV784361">
    <property type="protein sequence ID" value="OEU13341.1"/>
    <property type="molecule type" value="Genomic_DNA"/>
</dbReference>
<evidence type="ECO:0000313" key="3">
    <source>
        <dbReference type="Proteomes" id="UP000095751"/>
    </source>
</evidence>
<evidence type="ECO:0008006" key="4">
    <source>
        <dbReference type="Google" id="ProtNLM"/>
    </source>
</evidence>
<dbReference type="OrthoDB" id="45334at2759"/>
<sequence>MSSATSRGVKQKLVHLLFRQKYKRTGPESHKLLDFSIYSYDDLRKEYLKRLHLIHPDKHKIATATTTNVMTTSVRNNNSNNKNSHSNIEELKKEFQELQSTWDKYEELTKRMMNSSNGTGRTEANFTKFGVGCSFSDSDEERALRDEITDQACRGWFSSGLITSSDGSTSTTNNYSVKTEKKSLIDDNMFVEVDMHDDTKNDNDVYASSNDRIIQTNDKSRRDASRKTLVLGVKYVQYDK</sequence>
<gene>
    <name evidence="2" type="ORF">FRACYDRAFT_241680</name>
</gene>
<protein>
    <recommendedName>
        <fullName evidence="4">J domain-containing protein</fullName>
    </recommendedName>
</protein>
<keyword evidence="3" id="KW-1185">Reference proteome</keyword>
<name>A0A1E7F571_9STRA</name>
<organism evidence="2 3">
    <name type="scientific">Fragilariopsis cylindrus CCMP1102</name>
    <dbReference type="NCBI Taxonomy" id="635003"/>
    <lineage>
        <taxon>Eukaryota</taxon>
        <taxon>Sar</taxon>
        <taxon>Stramenopiles</taxon>
        <taxon>Ochrophyta</taxon>
        <taxon>Bacillariophyta</taxon>
        <taxon>Bacillariophyceae</taxon>
        <taxon>Bacillariophycidae</taxon>
        <taxon>Bacillariales</taxon>
        <taxon>Bacillariaceae</taxon>
        <taxon>Fragilariopsis</taxon>
    </lineage>
</organism>
<accession>A0A1E7F571</accession>
<dbReference type="AlphaFoldDB" id="A0A1E7F571"/>
<keyword evidence="1" id="KW-0175">Coiled coil</keyword>
<feature type="coiled-coil region" evidence="1">
    <location>
        <begin position="74"/>
        <end position="108"/>
    </location>
</feature>
<dbReference type="Proteomes" id="UP000095751">
    <property type="component" value="Unassembled WGS sequence"/>
</dbReference>
<proteinExistence type="predicted"/>
<reference evidence="2 3" key="1">
    <citation type="submission" date="2016-09" db="EMBL/GenBank/DDBJ databases">
        <title>Extensive genetic diversity and differential bi-allelic expression allows diatom success in the polar Southern Ocean.</title>
        <authorList>
            <consortium name="DOE Joint Genome Institute"/>
            <person name="Mock T."/>
            <person name="Otillar R.P."/>
            <person name="Strauss J."/>
            <person name="Dupont C."/>
            <person name="Frickenhaus S."/>
            <person name="Maumus F."/>
            <person name="Mcmullan M."/>
            <person name="Sanges R."/>
            <person name="Schmutz J."/>
            <person name="Toseland A."/>
            <person name="Valas R."/>
            <person name="Veluchamy A."/>
            <person name="Ward B.J."/>
            <person name="Allen A."/>
            <person name="Barry K."/>
            <person name="Falciatore A."/>
            <person name="Ferrante M."/>
            <person name="Fortunato A.E."/>
            <person name="Gloeckner G."/>
            <person name="Gruber A."/>
            <person name="Hipkin R."/>
            <person name="Janech M."/>
            <person name="Kroth P."/>
            <person name="Leese F."/>
            <person name="Lindquist E."/>
            <person name="Lyon B.R."/>
            <person name="Martin J."/>
            <person name="Mayer C."/>
            <person name="Parker M."/>
            <person name="Quesneville H."/>
            <person name="Raymond J."/>
            <person name="Uhlig C."/>
            <person name="Valentin K.U."/>
            <person name="Worden A.Z."/>
            <person name="Armbrust E.V."/>
            <person name="Bowler C."/>
            <person name="Green B."/>
            <person name="Moulton V."/>
            <person name="Van Oosterhout C."/>
            <person name="Grigoriev I."/>
        </authorList>
    </citation>
    <scope>NUCLEOTIDE SEQUENCE [LARGE SCALE GENOMIC DNA]</scope>
    <source>
        <strain evidence="2 3">CCMP1102</strain>
    </source>
</reference>